<evidence type="ECO:0000256" key="1">
    <source>
        <dbReference type="SAM" id="MobiDB-lite"/>
    </source>
</evidence>
<evidence type="ECO:0000313" key="3">
    <source>
        <dbReference type="Proteomes" id="UP000813018"/>
    </source>
</evidence>
<feature type="compositionally biased region" description="Basic and acidic residues" evidence="1">
    <location>
        <begin position="44"/>
        <end position="79"/>
    </location>
</feature>
<protein>
    <submittedName>
        <fullName evidence="2">Uncharacterized protein</fullName>
    </submittedName>
</protein>
<organism evidence="2 3">
    <name type="scientific">Pontibacter aydingkolensis</name>
    <dbReference type="NCBI Taxonomy" id="1911536"/>
    <lineage>
        <taxon>Bacteria</taxon>
        <taxon>Pseudomonadati</taxon>
        <taxon>Bacteroidota</taxon>
        <taxon>Cytophagia</taxon>
        <taxon>Cytophagales</taxon>
        <taxon>Hymenobacteraceae</taxon>
        <taxon>Pontibacter</taxon>
    </lineage>
</organism>
<gene>
    <name evidence="2" type="ORF">K0O23_12095</name>
</gene>
<feature type="compositionally biased region" description="Basic and acidic residues" evidence="1">
    <location>
        <begin position="86"/>
        <end position="112"/>
    </location>
</feature>
<dbReference type="EMBL" id="JAHYXK010000009">
    <property type="protein sequence ID" value="MBW7467809.1"/>
    <property type="molecule type" value="Genomic_DNA"/>
</dbReference>
<comment type="caution">
    <text evidence="2">The sequence shown here is derived from an EMBL/GenBank/DDBJ whole genome shotgun (WGS) entry which is preliminary data.</text>
</comment>
<evidence type="ECO:0000313" key="2">
    <source>
        <dbReference type="EMBL" id="MBW7467809.1"/>
    </source>
</evidence>
<dbReference type="Proteomes" id="UP000813018">
    <property type="component" value="Unassembled WGS sequence"/>
</dbReference>
<proteinExistence type="predicted"/>
<keyword evidence="3" id="KW-1185">Reference proteome</keyword>
<dbReference type="RefSeq" id="WP_219877689.1">
    <property type="nucleotide sequence ID" value="NZ_JAHYXK010000009.1"/>
</dbReference>
<feature type="compositionally biased region" description="Basic and acidic residues" evidence="1">
    <location>
        <begin position="123"/>
        <end position="140"/>
    </location>
</feature>
<name>A0ABS7CVC5_9BACT</name>
<sequence>MGRYNRDRLGSGYGDDYYDRYGDLNRDGHNRYYDFDRGDRYRDDRHLDRDRDRDSDNRLDPETRNKFEREYRARFENDNRYNSVYQDRDRFRNNYRDEDDRYSRYDDRRDWSGSRGYSNNDLEDQKRSSRERRSLGDRHQGYGMSNYDSASDRYTTRNSRGRNGMDYDQSYYSGGY</sequence>
<feature type="region of interest" description="Disordered" evidence="1">
    <location>
        <begin position="44"/>
        <end position="176"/>
    </location>
</feature>
<accession>A0ABS7CVC5</accession>
<reference evidence="2 3" key="1">
    <citation type="journal article" date="2016" name="Int. J. Syst. Evol. Microbiol.">
        <title>Pontibacter aydingkolensis sp. nov., isolated from soil of a salt lake.</title>
        <authorList>
            <person name="Osman G."/>
            <person name="Zhang T."/>
            <person name="Lou K."/>
            <person name="Gao Y."/>
            <person name="Chang W."/>
            <person name="Lin Q."/>
            <person name="Yang H.M."/>
            <person name="Huo X.D."/>
            <person name="Wang N."/>
        </authorList>
    </citation>
    <scope>NUCLEOTIDE SEQUENCE [LARGE SCALE GENOMIC DNA]</scope>
    <source>
        <strain evidence="2 3">KACC 19255</strain>
    </source>
</reference>